<dbReference type="Gene3D" id="3.30.420.40">
    <property type="match status" value="2"/>
</dbReference>
<dbReference type="EMBL" id="JAHZSS010000006">
    <property type="protein sequence ID" value="MBW8190729.1"/>
    <property type="molecule type" value="Genomic_DNA"/>
</dbReference>
<dbReference type="SUPFAM" id="SSF53067">
    <property type="entry name" value="Actin-like ATPase domain"/>
    <property type="match status" value="1"/>
</dbReference>
<accession>A0ABS7EEF6</accession>
<comment type="caution">
    <text evidence="2">The sequence shown here is derived from an EMBL/GenBank/DDBJ whole genome shotgun (WGS) entry which is preliminary data.</text>
</comment>
<keyword evidence="1" id="KW-0119">Carbohydrate metabolism</keyword>
<organism evidence="2 3">
    <name type="scientific">Neiella holothuriorum</name>
    <dbReference type="NCBI Taxonomy" id="2870530"/>
    <lineage>
        <taxon>Bacteria</taxon>
        <taxon>Pseudomonadati</taxon>
        <taxon>Pseudomonadota</taxon>
        <taxon>Gammaproteobacteria</taxon>
        <taxon>Alteromonadales</taxon>
        <taxon>Echinimonadaceae</taxon>
        <taxon>Neiella</taxon>
    </lineage>
</organism>
<dbReference type="Pfam" id="PF00480">
    <property type="entry name" value="ROK"/>
    <property type="match status" value="1"/>
</dbReference>
<gene>
    <name evidence="2" type="ORF">K0504_06760</name>
</gene>
<reference evidence="2" key="1">
    <citation type="submission" date="2021-07" db="EMBL/GenBank/DDBJ databases">
        <title>Neiella marina sp. nov., isolated from the intestinal content of sea cucumber Apostichopus japonicus.</title>
        <authorList>
            <person name="Bai X."/>
        </authorList>
    </citation>
    <scope>NUCLEOTIDE SEQUENCE</scope>
    <source>
        <strain evidence="2">126</strain>
    </source>
</reference>
<dbReference type="InterPro" id="IPR043129">
    <property type="entry name" value="ATPase_NBD"/>
</dbReference>
<evidence type="ECO:0000313" key="2">
    <source>
        <dbReference type="EMBL" id="MBW8190729.1"/>
    </source>
</evidence>
<dbReference type="CDD" id="cd24066">
    <property type="entry name" value="ASKHA_NBD_ROK_EcFRK-like"/>
    <property type="match status" value="1"/>
</dbReference>
<proteinExistence type="predicted"/>
<dbReference type="RefSeq" id="WP_220103549.1">
    <property type="nucleotide sequence ID" value="NZ_JAHZSS010000006.1"/>
</dbReference>
<dbReference type="Proteomes" id="UP001166251">
    <property type="component" value="Unassembled WGS sequence"/>
</dbReference>
<evidence type="ECO:0000313" key="3">
    <source>
        <dbReference type="Proteomes" id="UP001166251"/>
    </source>
</evidence>
<name>A0ABS7EEF6_9GAMM</name>
<dbReference type="InterPro" id="IPR000600">
    <property type="entry name" value="ROK"/>
</dbReference>
<keyword evidence="3" id="KW-1185">Reference proteome</keyword>
<dbReference type="PANTHER" id="PTHR18964">
    <property type="entry name" value="ROK (REPRESSOR, ORF, KINASE) FAMILY"/>
    <property type="match status" value="1"/>
</dbReference>
<dbReference type="PANTHER" id="PTHR18964:SF174">
    <property type="entry name" value="D-ALLOSE KINASE-RELATED"/>
    <property type="match status" value="1"/>
</dbReference>
<dbReference type="PROSITE" id="PS01125">
    <property type="entry name" value="ROK"/>
    <property type="match status" value="1"/>
</dbReference>
<sequence length="315" mass="33519">MEHLVSKQQLRIGIDLGGTKIECVALDATTGKALWRQRTSTPRHDYQGTVAAIANLVHQAEADLSKSYHENGTVGVGIPGTVSAASGLVKNANSTWLIGQNLQADLQHALLRDVRLSNDANCFAVSEAVDGAGAEHDVVFGVILGTGVGAGFSVHRQVWPGINGVAGEWGHNPLPRLTDDEFAHQQDCFCGRRGCIETWLAGPSFARLYQLAGGEALLPPAIIELASKQQPLAVKAFDEYCQRLAKSLAHVVNVLDPSIIVLGGGMSNIDVLYPKINAMLADWVFGGECDTKVVKNIHGDSSGVRGAAWLWGNNA</sequence>
<evidence type="ECO:0000256" key="1">
    <source>
        <dbReference type="ARBA" id="ARBA00023277"/>
    </source>
</evidence>
<dbReference type="InterPro" id="IPR049874">
    <property type="entry name" value="ROK_cs"/>
</dbReference>
<protein>
    <submittedName>
        <fullName evidence="2">ROK family protein</fullName>
    </submittedName>
</protein>